<evidence type="ECO:0000313" key="2">
    <source>
        <dbReference type="Proteomes" id="UP001201812"/>
    </source>
</evidence>
<gene>
    <name evidence="1" type="ORF">DdX_15639</name>
</gene>
<sequence>MAEDVNTAGYVNGIYVLTFFAYHMDSNRYLLIPITIHVVEKTKYCRVTEEEKKLWVPNHAIEIIDKYNGGFTSDDRDDEMIILNSHGYKPITVTYFCFPDTLPNRGFFRVYGGLDHGVALILAM</sequence>
<organism evidence="1 2">
    <name type="scientific">Ditylenchus destructor</name>
    <dbReference type="NCBI Taxonomy" id="166010"/>
    <lineage>
        <taxon>Eukaryota</taxon>
        <taxon>Metazoa</taxon>
        <taxon>Ecdysozoa</taxon>
        <taxon>Nematoda</taxon>
        <taxon>Chromadorea</taxon>
        <taxon>Rhabditida</taxon>
        <taxon>Tylenchina</taxon>
        <taxon>Tylenchomorpha</taxon>
        <taxon>Sphaerularioidea</taxon>
        <taxon>Anguinidae</taxon>
        <taxon>Anguininae</taxon>
        <taxon>Ditylenchus</taxon>
    </lineage>
</organism>
<proteinExistence type="predicted"/>
<reference evidence="1" key="1">
    <citation type="submission" date="2022-01" db="EMBL/GenBank/DDBJ databases">
        <title>Genome Sequence Resource for Two Populations of Ditylenchus destructor, the Migratory Endoparasitic Phytonematode.</title>
        <authorList>
            <person name="Zhang H."/>
            <person name="Lin R."/>
            <person name="Xie B."/>
        </authorList>
    </citation>
    <scope>NUCLEOTIDE SEQUENCE</scope>
    <source>
        <strain evidence="1">BazhouSP</strain>
    </source>
</reference>
<name>A0AAD4R0M9_9BILA</name>
<dbReference type="EMBL" id="JAKKPZ010000103">
    <property type="protein sequence ID" value="KAI1702223.1"/>
    <property type="molecule type" value="Genomic_DNA"/>
</dbReference>
<dbReference type="AlphaFoldDB" id="A0AAD4R0M9"/>
<evidence type="ECO:0000313" key="1">
    <source>
        <dbReference type="EMBL" id="KAI1702223.1"/>
    </source>
</evidence>
<dbReference type="Proteomes" id="UP001201812">
    <property type="component" value="Unassembled WGS sequence"/>
</dbReference>
<accession>A0AAD4R0M9</accession>
<protein>
    <submittedName>
        <fullName evidence="1">Uncharacterized protein</fullName>
    </submittedName>
</protein>
<comment type="caution">
    <text evidence="1">The sequence shown here is derived from an EMBL/GenBank/DDBJ whole genome shotgun (WGS) entry which is preliminary data.</text>
</comment>
<keyword evidence="2" id="KW-1185">Reference proteome</keyword>